<feature type="region of interest" description="Disordered" evidence="1">
    <location>
        <begin position="200"/>
        <end position="233"/>
    </location>
</feature>
<dbReference type="RefSeq" id="WP_114436300.1">
    <property type="nucleotide sequence ID" value="NZ_QPIZ01000002.1"/>
</dbReference>
<evidence type="ECO:0000313" key="2">
    <source>
        <dbReference type="EMBL" id="RCW39039.1"/>
    </source>
</evidence>
<reference evidence="2 3" key="1">
    <citation type="submission" date="2018-07" db="EMBL/GenBank/DDBJ databases">
        <title>Freshwater and sediment microbial communities from various areas in North America, analyzing microbe dynamics in response to fracking.</title>
        <authorList>
            <person name="Lamendella R."/>
        </authorList>
    </citation>
    <scope>NUCLEOTIDE SEQUENCE [LARGE SCALE GENOMIC DNA]</scope>
    <source>
        <strain evidence="2 3">160A</strain>
    </source>
</reference>
<organism evidence="2 3">
    <name type="scientific">Marinilabilia salmonicolor</name>
    <dbReference type="NCBI Taxonomy" id="989"/>
    <lineage>
        <taxon>Bacteria</taxon>
        <taxon>Pseudomonadati</taxon>
        <taxon>Bacteroidota</taxon>
        <taxon>Bacteroidia</taxon>
        <taxon>Marinilabiliales</taxon>
        <taxon>Marinilabiliaceae</taxon>
        <taxon>Marinilabilia</taxon>
    </lineage>
</organism>
<proteinExistence type="predicted"/>
<evidence type="ECO:0000256" key="1">
    <source>
        <dbReference type="SAM" id="MobiDB-lite"/>
    </source>
</evidence>
<evidence type="ECO:0000313" key="3">
    <source>
        <dbReference type="Proteomes" id="UP000252733"/>
    </source>
</evidence>
<protein>
    <submittedName>
        <fullName evidence="2">Uncharacterized protein</fullName>
    </submittedName>
</protein>
<accession>A0A368VCW9</accession>
<comment type="caution">
    <text evidence="2">The sequence shown here is derived from an EMBL/GenBank/DDBJ whole genome shotgun (WGS) entry which is preliminary data.</text>
</comment>
<name>A0A368VCW9_9BACT</name>
<keyword evidence="3" id="KW-1185">Reference proteome</keyword>
<feature type="compositionally biased region" description="Polar residues" evidence="1">
    <location>
        <begin position="222"/>
        <end position="233"/>
    </location>
</feature>
<dbReference type="AlphaFoldDB" id="A0A368VCW9"/>
<dbReference type="EMBL" id="QPIZ01000002">
    <property type="protein sequence ID" value="RCW39039.1"/>
    <property type="molecule type" value="Genomic_DNA"/>
</dbReference>
<sequence>MNYIKHLNLIFAVFDHDKRLGPCHVMIYLALFREWNHAGFTNPIQVNRELIMQKAKIKSPKTYAKTIREMANWGYFKYEQSTSRVFGSKIYMFPTSVFREQVMPPFYKHINNKPIYNETENNFQIQNFNAYATENKKSAPRGTPTNLQHVKIYFNEKKAPEMEAEKFFNYYEARNWLNNSFNPITNWKAAARNWIINIPKFNPQKTKNRRKKPPQQVPGNHKLNQNKNYNTPL</sequence>
<dbReference type="Proteomes" id="UP000252733">
    <property type="component" value="Unassembled WGS sequence"/>
</dbReference>
<gene>
    <name evidence="2" type="ORF">DFO77_102194</name>
</gene>